<feature type="compositionally biased region" description="Basic and acidic residues" evidence="1">
    <location>
        <begin position="23"/>
        <end position="32"/>
    </location>
</feature>
<evidence type="ECO:0000313" key="2">
    <source>
        <dbReference type="EMBL" id="KAJ1162500.1"/>
    </source>
</evidence>
<comment type="caution">
    <text evidence="2">The sequence shown here is derived from an EMBL/GenBank/DDBJ whole genome shotgun (WGS) entry which is preliminary data.</text>
</comment>
<proteinExistence type="predicted"/>
<keyword evidence="3" id="KW-1185">Reference proteome</keyword>
<gene>
    <name evidence="2" type="ORF">NDU88_002968</name>
</gene>
<dbReference type="Proteomes" id="UP001066276">
    <property type="component" value="Chromosome 4_2"/>
</dbReference>
<sequence>MSIGTDGAMAPQDTISRGQQQQGDDRSLRPLDDELSAGRGSAGANGDRRGAAGGRGIPDSAAVCRGEGSGESGELQRGGWCPPAAEGARCPTDGDGVQEGAGGGVGCGRREPGPTAACGRRVPETVGGSRVNQARKQAVQRLGGALLGRAVPSWRKSRGESPQ</sequence>
<reference evidence="2" key="1">
    <citation type="journal article" date="2022" name="bioRxiv">
        <title>Sequencing and chromosome-scale assembly of the giantPleurodeles waltlgenome.</title>
        <authorList>
            <person name="Brown T."/>
            <person name="Elewa A."/>
            <person name="Iarovenko S."/>
            <person name="Subramanian E."/>
            <person name="Araus A.J."/>
            <person name="Petzold A."/>
            <person name="Susuki M."/>
            <person name="Suzuki K.-i.T."/>
            <person name="Hayashi T."/>
            <person name="Toyoda A."/>
            <person name="Oliveira C."/>
            <person name="Osipova E."/>
            <person name="Leigh N.D."/>
            <person name="Simon A."/>
            <person name="Yun M.H."/>
        </authorList>
    </citation>
    <scope>NUCLEOTIDE SEQUENCE</scope>
    <source>
        <strain evidence="2">20211129_DDA</strain>
        <tissue evidence="2">Liver</tissue>
    </source>
</reference>
<evidence type="ECO:0000313" key="3">
    <source>
        <dbReference type="Proteomes" id="UP001066276"/>
    </source>
</evidence>
<accession>A0AAV7SFN8</accession>
<feature type="compositionally biased region" description="Gly residues" evidence="1">
    <location>
        <begin position="97"/>
        <end position="107"/>
    </location>
</feature>
<dbReference type="EMBL" id="JANPWB010000008">
    <property type="protein sequence ID" value="KAJ1162500.1"/>
    <property type="molecule type" value="Genomic_DNA"/>
</dbReference>
<dbReference type="AlphaFoldDB" id="A0AAV7SFN8"/>
<name>A0AAV7SFN8_PLEWA</name>
<evidence type="ECO:0000256" key="1">
    <source>
        <dbReference type="SAM" id="MobiDB-lite"/>
    </source>
</evidence>
<feature type="region of interest" description="Disordered" evidence="1">
    <location>
        <begin position="1"/>
        <end position="163"/>
    </location>
</feature>
<protein>
    <submittedName>
        <fullName evidence="2">Uncharacterized protein</fullName>
    </submittedName>
</protein>
<organism evidence="2 3">
    <name type="scientific">Pleurodeles waltl</name>
    <name type="common">Iberian ribbed newt</name>
    <dbReference type="NCBI Taxonomy" id="8319"/>
    <lineage>
        <taxon>Eukaryota</taxon>
        <taxon>Metazoa</taxon>
        <taxon>Chordata</taxon>
        <taxon>Craniata</taxon>
        <taxon>Vertebrata</taxon>
        <taxon>Euteleostomi</taxon>
        <taxon>Amphibia</taxon>
        <taxon>Batrachia</taxon>
        <taxon>Caudata</taxon>
        <taxon>Salamandroidea</taxon>
        <taxon>Salamandridae</taxon>
        <taxon>Pleurodelinae</taxon>
        <taxon>Pleurodeles</taxon>
    </lineage>
</organism>
<feature type="compositionally biased region" description="Polar residues" evidence="1">
    <location>
        <begin position="13"/>
        <end position="22"/>
    </location>
</feature>